<sequence length="348" mass="39345">MKKIHTIRRYVPLCAGMLMLFSSCEHKDLCFDHDPHATKSEVRIEAEYEKEWQYTHEGSTDWKNYPTWQESFGMEYNTLRPGMPDGLRVQVYNTDGSDDIINIAPEGDVVYMRPGEHSLLFYNNDTEYIVFDEMQSFASAKATTRSRTRSSYLGNSLMDTKSENTVNQPDMLYGSYMESYVAERSIETDVIPVTMHPLVFTYLVRYEFSHGVEYVSLARGALAGMAQAVWLNSGQTSEEAATVLYDCTVEDFGARALVRSFGIPGFPNEHYGTRAERKYGLNLEVRLKNGKIKSFDFDVTDQVAAQPQGGVIVVKGIEISDKEGTEGGSGFDVDVEDWGDYEDIELPL</sequence>
<name>A0A413X156_BACUN</name>
<dbReference type="Proteomes" id="UP000286114">
    <property type="component" value="Unassembled WGS sequence"/>
</dbReference>
<organism evidence="1 2">
    <name type="scientific">Bacteroides uniformis</name>
    <dbReference type="NCBI Taxonomy" id="820"/>
    <lineage>
        <taxon>Bacteria</taxon>
        <taxon>Pseudomonadati</taxon>
        <taxon>Bacteroidota</taxon>
        <taxon>Bacteroidia</taxon>
        <taxon>Bacteroidales</taxon>
        <taxon>Bacteroidaceae</taxon>
        <taxon>Bacteroides</taxon>
    </lineage>
</organism>
<dbReference type="InterPro" id="IPR033410">
    <property type="entry name" value="DUF5119"/>
</dbReference>
<evidence type="ECO:0000313" key="1">
    <source>
        <dbReference type="EMBL" id="RHB69167.1"/>
    </source>
</evidence>
<comment type="caution">
    <text evidence="1">The sequence shown here is derived from an EMBL/GenBank/DDBJ whole genome shotgun (WGS) entry which is preliminary data.</text>
</comment>
<accession>A0A413X156</accession>
<dbReference type="AlphaFoldDB" id="A0A413X156"/>
<dbReference type="RefSeq" id="WP_005867859.1">
    <property type="nucleotide sequence ID" value="NZ_CP072220.1"/>
</dbReference>
<dbReference type="EMBL" id="QSHA01000016">
    <property type="protein sequence ID" value="RHB69167.1"/>
    <property type="molecule type" value="Genomic_DNA"/>
</dbReference>
<dbReference type="GeneID" id="93098846"/>
<evidence type="ECO:0000313" key="2">
    <source>
        <dbReference type="Proteomes" id="UP000286114"/>
    </source>
</evidence>
<protein>
    <submittedName>
        <fullName evidence="1">DUF5119 domain-containing protein</fullName>
    </submittedName>
</protein>
<dbReference type="Pfam" id="PF17145">
    <property type="entry name" value="DUF5119"/>
    <property type="match status" value="1"/>
</dbReference>
<reference evidence="1 2" key="1">
    <citation type="submission" date="2018-08" db="EMBL/GenBank/DDBJ databases">
        <title>A genome reference for cultivated species of the human gut microbiota.</title>
        <authorList>
            <person name="Zou Y."/>
            <person name="Xue W."/>
            <person name="Luo G."/>
        </authorList>
    </citation>
    <scope>NUCLEOTIDE SEQUENCE [LARGE SCALE GENOMIC DNA]</scope>
    <source>
        <strain evidence="1 2">AM39-1</strain>
    </source>
</reference>
<dbReference type="PROSITE" id="PS51257">
    <property type="entry name" value="PROKAR_LIPOPROTEIN"/>
    <property type="match status" value="1"/>
</dbReference>
<proteinExistence type="predicted"/>
<gene>
    <name evidence="1" type="ORF">DW873_17040</name>
</gene>